<dbReference type="InterPro" id="IPR012337">
    <property type="entry name" value="RNaseH-like_sf"/>
</dbReference>
<dbReference type="SUPFAM" id="SSF53098">
    <property type="entry name" value="Ribonuclease H-like"/>
    <property type="match status" value="1"/>
</dbReference>
<accession>A0A955RMI3</accession>
<dbReference type="EMBL" id="JAGQLF010000103">
    <property type="protein sequence ID" value="MCA9387373.1"/>
    <property type="molecule type" value="Genomic_DNA"/>
</dbReference>
<dbReference type="InterPro" id="IPR002559">
    <property type="entry name" value="Transposase_11"/>
</dbReference>
<reference evidence="2" key="1">
    <citation type="submission" date="2020-04" db="EMBL/GenBank/DDBJ databases">
        <authorList>
            <person name="Zhang T."/>
        </authorList>
    </citation>
    <scope>NUCLEOTIDE SEQUENCE</scope>
    <source>
        <strain evidence="2">HKST-UBA09</strain>
    </source>
</reference>
<proteinExistence type="predicted"/>
<sequence>MFIRKKRSPNTPNRVSIQIVESVRKADKISQTIVKHIGIGETEKEIQELWSLAESIKKSLIESRQPSLPLFDPQELCESKPIEEEALNVNLKNLREEQRYNEGIIEVFGKLYDELGFNKIFKDKSNVNNSILKSCVLARLANPSSKLRTSSLLEDDFAISLPVQKIYRMMTRLGKQSDTLQSLVKSATLNLVNNKVNVLLYDVTTLYFESFRDDELRDFGFSKDCKFKEVQVVLSLVTTEHGLPIQYQVFPGNTQEIKTLMPFIEKLKKDFTVENIDFAADRGMFSQENIKKLEEANIQYVVAAKLKNMSKDIKEEILKVKNENPKDEYKTIEITYKDKRLIVAYSPTRAKKDKQDRERLVKRLAKFTSKDGNIDLKKLVNNQGTKKYLKFNKENSNSATINSEKIELDSKWDGIFGYITNSQSSADKIIERYKNLWVIEDSFRINKHDLKIRPIFHFKQNRIKAHLDICFLTYALARQMMYRYRVQFTESLSFDVIRNELLAVQASLLVDIKNKDKYIMPSKASPIAKKLYKIMGIKKSSTPYKI</sequence>
<feature type="domain" description="Transposase IS4-like" evidence="1">
    <location>
        <begin position="198"/>
        <end position="476"/>
    </location>
</feature>
<comment type="caution">
    <text evidence="2">The sequence shown here is derived from an EMBL/GenBank/DDBJ whole genome shotgun (WGS) entry which is preliminary data.</text>
</comment>
<dbReference type="Proteomes" id="UP000714915">
    <property type="component" value="Unassembled WGS sequence"/>
</dbReference>
<dbReference type="InterPro" id="IPR047654">
    <property type="entry name" value="IS1634_transpos"/>
</dbReference>
<protein>
    <submittedName>
        <fullName evidence="2">IS1634 family transposase</fullName>
    </submittedName>
</protein>
<evidence type="ECO:0000313" key="3">
    <source>
        <dbReference type="Proteomes" id="UP000714915"/>
    </source>
</evidence>
<dbReference type="GO" id="GO:0006313">
    <property type="term" value="P:DNA transposition"/>
    <property type="evidence" value="ECO:0007669"/>
    <property type="project" value="InterPro"/>
</dbReference>
<name>A0A955RMI3_9BACT</name>
<dbReference type="Pfam" id="PF01609">
    <property type="entry name" value="DDE_Tnp_1"/>
    <property type="match status" value="1"/>
</dbReference>
<dbReference type="GO" id="GO:0004803">
    <property type="term" value="F:transposase activity"/>
    <property type="evidence" value="ECO:0007669"/>
    <property type="project" value="InterPro"/>
</dbReference>
<reference evidence="2" key="2">
    <citation type="journal article" date="2021" name="Microbiome">
        <title>Successional dynamics and alternative stable states in a saline activated sludge microbial community over 9 years.</title>
        <authorList>
            <person name="Wang Y."/>
            <person name="Ye J."/>
            <person name="Ju F."/>
            <person name="Liu L."/>
            <person name="Boyd J.A."/>
            <person name="Deng Y."/>
            <person name="Parks D.H."/>
            <person name="Jiang X."/>
            <person name="Yin X."/>
            <person name="Woodcroft B.J."/>
            <person name="Tyson G.W."/>
            <person name="Hugenholtz P."/>
            <person name="Polz M.F."/>
            <person name="Zhang T."/>
        </authorList>
    </citation>
    <scope>NUCLEOTIDE SEQUENCE</scope>
    <source>
        <strain evidence="2">HKST-UBA09</strain>
    </source>
</reference>
<evidence type="ECO:0000313" key="2">
    <source>
        <dbReference type="EMBL" id="MCA9387373.1"/>
    </source>
</evidence>
<dbReference type="NCBIfam" id="NF033559">
    <property type="entry name" value="transpos_IS1634"/>
    <property type="match status" value="1"/>
</dbReference>
<dbReference type="AlphaFoldDB" id="A0A955RMI3"/>
<evidence type="ECO:0000259" key="1">
    <source>
        <dbReference type="Pfam" id="PF01609"/>
    </source>
</evidence>
<organism evidence="2 3">
    <name type="scientific">Candidatus Dojkabacteria bacterium</name>
    <dbReference type="NCBI Taxonomy" id="2099670"/>
    <lineage>
        <taxon>Bacteria</taxon>
        <taxon>Candidatus Dojkabacteria</taxon>
    </lineage>
</organism>
<dbReference type="GO" id="GO:0003677">
    <property type="term" value="F:DNA binding"/>
    <property type="evidence" value="ECO:0007669"/>
    <property type="project" value="InterPro"/>
</dbReference>
<gene>
    <name evidence="2" type="ORF">KC669_05050</name>
</gene>